<dbReference type="OrthoDB" id="9775281at2"/>
<protein>
    <recommendedName>
        <fullName evidence="4">Glucans biosynthesis glucosyltransferase H</fullName>
    </recommendedName>
</protein>
<feature type="region of interest" description="Disordered" evidence="12">
    <location>
        <begin position="1"/>
        <end position="28"/>
    </location>
</feature>
<evidence type="ECO:0000256" key="8">
    <source>
        <dbReference type="ARBA" id="ARBA00022679"/>
    </source>
</evidence>
<dbReference type="InterPro" id="IPR001173">
    <property type="entry name" value="Glyco_trans_2-like"/>
</dbReference>
<feature type="transmembrane region" description="Helical" evidence="13">
    <location>
        <begin position="479"/>
        <end position="503"/>
    </location>
</feature>
<dbReference type="Pfam" id="PF13632">
    <property type="entry name" value="Glyco_trans_2_3"/>
    <property type="match status" value="1"/>
</dbReference>
<proteinExistence type="inferred from homology"/>
<dbReference type="InterPro" id="IPR050321">
    <property type="entry name" value="Glycosyltr_2/OpgH_subfam"/>
</dbReference>
<evidence type="ECO:0000256" key="7">
    <source>
        <dbReference type="ARBA" id="ARBA00022676"/>
    </source>
</evidence>
<sequence>MVRVTPRSAVPTWKSRPSPALRTLPPRRPLEMPVQSLGADAPARPQGRLTGHGGGPRLAMIGFTAASTWGATAVMARLLDPGGFTLADRVMLGLFPLLFAFVAFAFASAVAGFWLIWRARDLEPWRPQPIIFTRTALLMPTYNEDPGRILAGVQAIYEDLEARGVAELYDIFVLSDTRDGTIAQREVTGVLRLRLRLQAADRIFYRRRALNLDRKAGNIADWVAKFGAGYESMIILDADSLMSGDTIVRLTAAMERDPKVGLIQTLPTIVGAATLFGRLQQFAGRIYGPLIAQGQAWWSGDEGNYWGHNAILRTRAFAACAGLPHIDGEGAFSGHIMSHDFVEAALLRRGGWAVRMAPALAGSFEETPPSLIDMAVRDRRWCQGNLQHSAVLPARGLHWVSRLHLARGILAYLNAPLWLGFLGLGAVIWAQQQEAEHVVDVPLAAALFGLTMALLLAPKLLGGLLAVRSARARRAHAGGLRLGLGVAAEIVLSALMAPVLMLMQTRAVIEVLRGRHSGWAAQDRDDGRLTFRDALTRHGVHTLLGLAWAATAWRLDPALLAWTAPVSLGLALAIPLSMLTSRADLGRLARRLGLFLTPEEIAPPEVVTRAGQLRALYAAEAAARTEIDRLFRAAVPIYAIAAPSRRRLALSA</sequence>
<accession>A0A328AZ51</accession>
<dbReference type="CDD" id="cd04191">
    <property type="entry name" value="Glucan_BSP_MdoH"/>
    <property type="match status" value="1"/>
</dbReference>
<dbReference type="InterPro" id="IPR029044">
    <property type="entry name" value="Nucleotide-diphossugar_trans"/>
</dbReference>
<dbReference type="GO" id="GO:0016758">
    <property type="term" value="F:hexosyltransferase activity"/>
    <property type="evidence" value="ECO:0007669"/>
    <property type="project" value="TreeGrafter"/>
</dbReference>
<dbReference type="Gene3D" id="3.90.550.10">
    <property type="entry name" value="Spore Coat Polysaccharide Biosynthesis Protein SpsA, Chain A"/>
    <property type="match status" value="1"/>
</dbReference>
<keyword evidence="10 13" id="KW-1133">Transmembrane helix</keyword>
<comment type="similarity">
    <text evidence="3">Belongs to the glycosyltransferase 2 family. OpgH subfamily.</text>
</comment>
<reference evidence="16" key="1">
    <citation type="submission" date="2018-05" db="EMBL/GenBank/DDBJ databases">
        <authorList>
            <person name="Li X."/>
        </authorList>
    </citation>
    <scope>NUCLEOTIDE SEQUENCE [LARGE SCALE GENOMIC DNA]</scope>
    <source>
        <strain evidence="16">HKS-05</strain>
    </source>
</reference>
<keyword evidence="16" id="KW-1185">Reference proteome</keyword>
<feature type="transmembrane region" description="Helical" evidence="13">
    <location>
        <begin position="58"/>
        <end position="79"/>
    </location>
</feature>
<keyword evidence="11 13" id="KW-0472">Membrane</keyword>
<comment type="caution">
    <text evidence="15">The sequence shown here is derived from an EMBL/GenBank/DDBJ whole genome shotgun (WGS) entry which is preliminary data.</text>
</comment>
<evidence type="ECO:0000259" key="14">
    <source>
        <dbReference type="Pfam" id="PF13632"/>
    </source>
</evidence>
<feature type="transmembrane region" description="Helical" evidence="13">
    <location>
        <begin position="559"/>
        <end position="581"/>
    </location>
</feature>
<dbReference type="GO" id="GO:0005886">
    <property type="term" value="C:plasma membrane"/>
    <property type="evidence" value="ECO:0007669"/>
    <property type="project" value="UniProtKB-SubCell"/>
</dbReference>
<comment type="subcellular location">
    <subcellularLocation>
        <location evidence="1">Cell inner membrane</location>
        <topology evidence="1">Multi-pass membrane protein</topology>
    </subcellularLocation>
</comment>
<evidence type="ECO:0000256" key="13">
    <source>
        <dbReference type="SAM" id="Phobius"/>
    </source>
</evidence>
<dbReference type="Proteomes" id="UP000249842">
    <property type="component" value="Unassembled WGS sequence"/>
</dbReference>
<evidence type="ECO:0000256" key="6">
    <source>
        <dbReference type="ARBA" id="ARBA00022519"/>
    </source>
</evidence>
<evidence type="ECO:0000256" key="12">
    <source>
        <dbReference type="SAM" id="MobiDB-lite"/>
    </source>
</evidence>
<evidence type="ECO:0000313" key="16">
    <source>
        <dbReference type="Proteomes" id="UP000249842"/>
    </source>
</evidence>
<dbReference type="NCBIfam" id="NF003958">
    <property type="entry name" value="PRK05454.2-1"/>
    <property type="match status" value="1"/>
</dbReference>
<dbReference type="SUPFAM" id="SSF53448">
    <property type="entry name" value="Nucleotide-diphospho-sugar transferases"/>
    <property type="match status" value="1"/>
</dbReference>
<feature type="transmembrane region" description="Helical" evidence="13">
    <location>
        <begin position="409"/>
        <end position="431"/>
    </location>
</feature>
<comment type="pathway">
    <text evidence="2">Glycan metabolism; osmoregulated periplasmic glucan (OPG) biosynthesis.</text>
</comment>
<gene>
    <name evidence="15" type="ORF">DJ021_03185</name>
</gene>
<evidence type="ECO:0000256" key="9">
    <source>
        <dbReference type="ARBA" id="ARBA00022692"/>
    </source>
</evidence>
<keyword evidence="5" id="KW-1003">Cell membrane</keyword>
<dbReference type="AlphaFoldDB" id="A0A328AZ51"/>
<evidence type="ECO:0000256" key="11">
    <source>
        <dbReference type="ARBA" id="ARBA00023136"/>
    </source>
</evidence>
<evidence type="ECO:0000256" key="10">
    <source>
        <dbReference type="ARBA" id="ARBA00022989"/>
    </source>
</evidence>
<evidence type="ECO:0000256" key="2">
    <source>
        <dbReference type="ARBA" id="ARBA00005001"/>
    </source>
</evidence>
<evidence type="ECO:0000256" key="5">
    <source>
        <dbReference type="ARBA" id="ARBA00022475"/>
    </source>
</evidence>
<feature type="domain" description="Glycosyltransferase 2-like" evidence="14">
    <location>
        <begin position="234"/>
        <end position="425"/>
    </location>
</feature>
<evidence type="ECO:0000256" key="4">
    <source>
        <dbReference type="ARBA" id="ARBA00020585"/>
    </source>
</evidence>
<dbReference type="EMBL" id="QFYP01000001">
    <property type="protein sequence ID" value="RAK58874.1"/>
    <property type="molecule type" value="Genomic_DNA"/>
</dbReference>
<feature type="transmembrane region" description="Helical" evidence="13">
    <location>
        <begin position="443"/>
        <end position="467"/>
    </location>
</feature>
<dbReference type="NCBIfam" id="NF003962">
    <property type="entry name" value="PRK05454.2-5"/>
    <property type="match status" value="1"/>
</dbReference>
<keyword evidence="7" id="KW-0328">Glycosyltransferase</keyword>
<name>A0A328AZ51_9CAUL</name>
<organism evidence="15 16">
    <name type="scientific">Phenylobacterium hankyongense</name>
    <dbReference type="NCBI Taxonomy" id="1813876"/>
    <lineage>
        <taxon>Bacteria</taxon>
        <taxon>Pseudomonadati</taxon>
        <taxon>Pseudomonadota</taxon>
        <taxon>Alphaproteobacteria</taxon>
        <taxon>Caulobacterales</taxon>
        <taxon>Caulobacteraceae</taxon>
        <taxon>Phenylobacterium</taxon>
    </lineage>
</organism>
<evidence type="ECO:0000256" key="3">
    <source>
        <dbReference type="ARBA" id="ARBA00009337"/>
    </source>
</evidence>
<keyword evidence="6" id="KW-0997">Cell inner membrane</keyword>
<dbReference type="PANTHER" id="PTHR43867:SF5">
    <property type="entry name" value="GLUCANS BIOSYNTHESIS GLUCOSYLTRANSFERASE H"/>
    <property type="match status" value="1"/>
</dbReference>
<keyword evidence="8 15" id="KW-0808">Transferase</keyword>
<evidence type="ECO:0000256" key="1">
    <source>
        <dbReference type="ARBA" id="ARBA00004429"/>
    </source>
</evidence>
<dbReference type="PANTHER" id="PTHR43867">
    <property type="entry name" value="CELLULOSE SYNTHASE CATALYTIC SUBUNIT A [UDP-FORMING]"/>
    <property type="match status" value="1"/>
</dbReference>
<feature type="transmembrane region" description="Helical" evidence="13">
    <location>
        <begin position="91"/>
        <end position="117"/>
    </location>
</feature>
<evidence type="ECO:0000313" key="15">
    <source>
        <dbReference type="EMBL" id="RAK58874.1"/>
    </source>
</evidence>
<keyword evidence="9 13" id="KW-0812">Transmembrane</keyword>